<gene>
    <name evidence="1" type="ORF">SDC9_59445</name>
</gene>
<accession>A0A644XA84</accession>
<evidence type="ECO:0008006" key="2">
    <source>
        <dbReference type="Google" id="ProtNLM"/>
    </source>
</evidence>
<dbReference type="SUPFAM" id="SSF48239">
    <property type="entry name" value="Terpenoid cyclases/Protein prenyltransferases"/>
    <property type="match status" value="1"/>
</dbReference>
<comment type="caution">
    <text evidence="1">The sequence shown here is derived from an EMBL/GenBank/DDBJ whole genome shotgun (WGS) entry which is preliminary data.</text>
</comment>
<dbReference type="InterPro" id="IPR008930">
    <property type="entry name" value="Terpenoid_cyclase/PrenylTrfase"/>
</dbReference>
<dbReference type="Gene3D" id="1.50.10.20">
    <property type="match status" value="1"/>
</dbReference>
<dbReference type="AlphaFoldDB" id="A0A644XA84"/>
<dbReference type="EMBL" id="VSSQ01002065">
    <property type="protein sequence ID" value="MPM13090.1"/>
    <property type="molecule type" value="Genomic_DNA"/>
</dbReference>
<sequence length="338" mass="39116">MLSDWKSMLKADPTTWLLEKESPSVRYFTLKHILDKSENDVDVQRAKHDIMQYGNVPEILQKQQEPEYLQTYPRFYTNKYKGLVWSLIVLAELGADPSPQIKELCEYILKYSQETQDGGFSQHAAAITGGGRISEVIPCLTGNMVWSLICFGYLDDPRLQKGIDWLTRYMRYNDGIEITPQVPPYNHYEMCWGKHTCHMGVIKALKALAVIPEGKRTQAVKQTITEASEFMLIHHIFKRSHDLKHTSKPGWLKFGFPLMYQTDVLEILDILSTLGIKDERMDEALNLIISKQDDMGRWKSENTYNSDRLLIPFGQKDEQSKWLTLRAMKVLKSQFSKS</sequence>
<reference evidence="1" key="1">
    <citation type="submission" date="2019-08" db="EMBL/GenBank/DDBJ databases">
        <authorList>
            <person name="Kucharzyk K."/>
            <person name="Murdoch R.W."/>
            <person name="Higgins S."/>
            <person name="Loffler F."/>
        </authorList>
    </citation>
    <scope>NUCLEOTIDE SEQUENCE</scope>
</reference>
<evidence type="ECO:0000313" key="1">
    <source>
        <dbReference type="EMBL" id="MPM13090.1"/>
    </source>
</evidence>
<protein>
    <recommendedName>
        <fullName evidence="2">Nitrogen fixation protein NifH</fullName>
    </recommendedName>
</protein>
<name>A0A644XA84_9ZZZZ</name>
<organism evidence="1">
    <name type="scientific">bioreactor metagenome</name>
    <dbReference type="NCBI Taxonomy" id="1076179"/>
    <lineage>
        <taxon>unclassified sequences</taxon>
        <taxon>metagenomes</taxon>
        <taxon>ecological metagenomes</taxon>
    </lineage>
</organism>
<proteinExistence type="predicted"/>